<dbReference type="Proteomes" id="UP001341281">
    <property type="component" value="Chromosome 02"/>
</dbReference>
<proteinExistence type="predicted"/>
<feature type="region of interest" description="Disordered" evidence="1">
    <location>
        <begin position="96"/>
        <end position="118"/>
    </location>
</feature>
<dbReference type="PANTHER" id="PTHR45496:SF2">
    <property type="entry name" value="OS10G0378450 PROTEIN"/>
    <property type="match status" value="1"/>
</dbReference>
<feature type="compositionally biased region" description="Pro residues" evidence="1">
    <location>
        <begin position="96"/>
        <end position="106"/>
    </location>
</feature>
<evidence type="ECO:0000313" key="2">
    <source>
        <dbReference type="EMBL" id="WVZ58684.1"/>
    </source>
</evidence>
<dbReference type="InterPro" id="IPR053052">
    <property type="entry name" value="Imprinting_Balance_Reg"/>
</dbReference>
<evidence type="ECO:0000313" key="3">
    <source>
        <dbReference type="Proteomes" id="UP001341281"/>
    </source>
</evidence>
<name>A0AAQ3SQL3_PASNO</name>
<gene>
    <name evidence="2" type="ORF">U9M48_008926</name>
</gene>
<dbReference type="AlphaFoldDB" id="A0AAQ3SQL3"/>
<organism evidence="2 3">
    <name type="scientific">Paspalum notatum var. saurae</name>
    <dbReference type="NCBI Taxonomy" id="547442"/>
    <lineage>
        <taxon>Eukaryota</taxon>
        <taxon>Viridiplantae</taxon>
        <taxon>Streptophyta</taxon>
        <taxon>Embryophyta</taxon>
        <taxon>Tracheophyta</taxon>
        <taxon>Spermatophyta</taxon>
        <taxon>Magnoliopsida</taxon>
        <taxon>Liliopsida</taxon>
        <taxon>Poales</taxon>
        <taxon>Poaceae</taxon>
        <taxon>PACMAD clade</taxon>
        <taxon>Panicoideae</taxon>
        <taxon>Andropogonodae</taxon>
        <taxon>Paspaleae</taxon>
        <taxon>Paspalinae</taxon>
        <taxon>Paspalum</taxon>
    </lineage>
</organism>
<evidence type="ECO:0000256" key="1">
    <source>
        <dbReference type="SAM" id="MobiDB-lite"/>
    </source>
</evidence>
<reference evidence="2 3" key="1">
    <citation type="submission" date="2024-02" db="EMBL/GenBank/DDBJ databases">
        <title>High-quality chromosome-scale genome assembly of Pensacola bahiagrass (Paspalum notatum Flugge var. saurae).</title>
        <authorList>
            <person name="Vega J.M."/>
            <person name="Podio M."/>
            <person name="Orjuela J."/>
            <person name="Siena L.A."/>
            <person name="Pessino S.C."/>
            <person name="Combes M.C."/>
            <person name="Mariac C."/>
            <person name="Albertini E."/>
            <person name="Pupilli F."/>
            <person name="Ortiz J.P.A."/>
            <person name="Leblanc O."/>
        </authorList>
    </citation>
    <scope>NUCLEOTIDE SEQUENCE [LARGE SCALE GENOMIC DNA]</scope>
    <source>
        <strain evidence="2">R1</strain>
        <tissue evidence="2">Leaf</tissue>
    </source>
</reference>
<dbReference type="EMBL" id="CP144746">
    <property type="protein sequence ID" value="WVZ58684.1"/>
    <property type="molecule type" value="Genomic_DNA"/>
</dbReference>
<protein>
    <recommendedName>
        <fullName evidence="4">Atherin-like</fullName>
    </recommendedName>
</protein>
<dbReference type="PANTHER" id="PTHR45496">
    <property type="entry name" value="CHAPERONE DNAJ-DOMAIN SUPERFAMILY PROTEIN"/>
    <property type="match status" value="1"/>
</dbReference>
<keyword evidence="3" id="KW-1185">Reference proteome</keyword>
<evidence type="ECO:0008006" key="4">
    <source>
        <dbReference type="Google" id="ProtNLM"/>
    </source>
</evidence>
<sequence length="201" mass="21159">MAHLGASAGGGGEAFWTACPHCCYVHSYPRIYLGRRLRCPTPACRRVFPGAELPAAPPIVPGADMYFCAWAFFPLGPPFTAEGWMPFTPFHPFNPPPSPSPAPAPNPAAASADTPCRAGPTSGTKVGVCFKGRARAEAEAETAAAIDLEAEAGMGVLGETGDCNSDFDIDDIDIDLDFNETVDLSELGLHVDEMGVIHDLP</sequence>
<accession>A0AAQ3SQL3</accession>